<evidence type="ECO:0000313" key="2">
    <source>
        <dbReference type="EMBL" id="PLW08351.1"/>
    </source>
</evidence>
<evidence type="ECO:0000313" key="7">
    <source>
        <dbReference type="Proteomes" id="UP000235392"/>
    </source>
</evidence>
<dbReference type="EMBL" id="PGCJ01001166">
    <property type="protein sequence ID" value="PLW08351.1"/>
    <property type="molecule type" value="Genomic_DNA"/>
</dbReference>
<accession>A0A2N5VYJ8</accession>
<dbReference type="Proteomes" id="UP000235392">
    <property type="component" value="Unassembled WGS sequence"/>
</dbReference>
<keyword evidence="6" id="KW-1185">Reference proteome</keyword>
<evidence type="ECO:0000256" key="1">
    <source>
        <dbReference type="SAM" id="MobiDB-lite"/>
    </source>
</evidence>
<dbReference type="OrthoDB" id="2503851at2759"/>
<organism evidence="5 6">
    <name type="scientific">Puccinia coronata f. sp. avenae</name>
    <dbReference type="NCBI Taxonomy" id="200324"/>
    <lineage>
        <taxon>Eukaryota</taxon>
        <taxon>Fungi</taxon>
        <taxon>Dikarya</taxon>
        <taxon>Basidiomycota</taxon>
        <taxon>Pucciniomycotina</taxon>
        <taxon>Pucciniomycetes</taxon>
        <taxon>Pucciniales</taxon>
        <taxon>Pucciniaceae</taxon>
        <taxon>Puccinia</taxon>
    </lineage>
</organism>
<proteinExistence type="predicted"/>
<gene>
    <name evidence="5" type="ORF">PCANC_02490</name>
    <name evidence="2" type="ORF">PCANC_24417</name>
    <name evidence="4" type="ORF">PCASD_00758</name>
    <name evidence="3" type="ORF">PCASD_10538</name>
</gene>
<dbReference type="EMBL" id="PGCI01000643">
    <property type="protein sequence ID" value="PLW23091.1"/>
    <property type="molecule type" value="Genomic_DNA"/>
</dbReference>
<evidence type="ECO:0000313" key="3">
    <source>
        <dbReference type="EMBL" id="PLW23091.1"/>
    </source>
</evidence>
<dbReference type="AlphaFoldDB" id="A0A2N5VYJ8"/>
<name>A0A2N5VYJ8_9BASI</name>
<dbReference type="EMBL" id="PGCI01000009">
    <property type="protein sequence ID" value="PLW50651.1"/>
    <property type="molecule type" value="Genomic_DNA"/>
</dbReference>
<evidence type="ECO:0000313" key="4">
    <source>
        <dbReference type="EMBL" id="PLW50651.1"/>
    </source>
</evidence>
<feature type="compositionally biased region" description="Basic residues" evidence="1">
    <location>
        <begin position="1"/>
        <end position="12"/>
    </location>
</feature>
<dbReference type="EMBL" id="PGCJ01000037">
    <property type="protein sequence ID" value="PLW55069.1"/>
    <property type="molecule type" value="Genomic_DNA"/>
</dbReference>
<sequence length="202" mass="23351">MPRPPTKKAKKNSSREEDLTVKKGKKPASETDSSDDLKNLSTLMKSKRASKGGNQSFDNFESKCYKLIKDTTDQIDSKIANHEENLGRLYRSVEQINEEIEPMENEAMVDKVIHKTFDQEINRLSRALTNMTCEKSCGGDELPMDSGLLEELNTRPEQLAEFSRRMTYECKKEFRMYCENNKLASDSQKFKEKYKALMREVL</sequence>
<feature type="region of interest" description="Disordered" evidence="1">
    <location>
        <begin position="1"/>
        <end position="39"/>
    </location>
</feature>
<reference evidence="6 7" key="1">
    <citation type="submission" date="2017-11" db="EMBL/GenBank/DDBJ databases">
        <title>De novo assembly and phasing of dikaryotic genomes from two isolates of Puccinia coronata f. sp. avenae, the causal agent of oat crown rust.</title>
        <authorList>
            <person name="Miller M.E."/>
            <person name="Zhang Y."/>
            <person name="Omidvar V."/>
            <person name="Sperschneider J."/>
            <person name="Schwessinger B."/>
            <person name="Raley C."/>
            <person name="Palmer J.M."/>
            <person name="Garnica D."/>
            <person name="Upadhyaya N."/>
            <person name="Rathjen J."/>
            <person name="Taylor J.M."/>
            <person name="Park R.F."/>
            <person name="Dodds P.N."/>
            <person name="Hirsch C.D."/>
            <person name="Kianian S.F."/>
            <person name="Figueroa M."/>
        </authorList>
    </citation>
    <scope>NUCLEOTIDE SEQUENCE [LARGE SCALE GENOMIC DNA]</scope>
    <source>
        <strain evidence="5">12NC29</strain>
        <strain evidence="3">12SD80</strain>
    </source>
</reference>
<dbReference type="Proteomes" id="UP000235388">
    <property type="component" value="Unassembled WGS sequence"/>
</dbReference>
<comment type="caution">
    <text evidence="5">The sequence shown here is derived from an EMBL/GenBank/DDBJ whole genome shotgun (WGS) entry which is preliminary data.</text>
</comment>
<evidence type="ECO:0000313" key="5">
    <source>
        <dbReference type="EMBL" id="PLW55069.1"/>
    </source>
</evidence>
<protein>
    <submittedName>
        <fullName evidence="5">Uncharacterized protein</fullName>
    </submittedName>
</protein>
<evidence type="ECO:0000313" key="6">
    <source>
        <dbReference type="Proteomes" id="UP000235388"/>
    </source>
</evidence>